<sequence length="292" mass="33275">MNADLSKDASDYNSDRAWHVSGNNFIQIIESGKSTNFNKLIRKGVSNTISKPQGFMNEGQLIIDIDKQSKGFSRFYEDLAVPQQLEQFDSNYQENTQLHIELIRQIVQESCDTFSPTMPAEIGSAILKLNNNKSSDEFGICAEHLKFASPTIFRVLSVLFNAIIEHCHIPLQFLSGIITPVHRKGNDAADFGNYKGITVSCSIGKVLEHVTFRSVIITIWFHQKYLTITISFTDQRIYHSEYPTSFRKHFYGTTLGIKDPSVFKIPAICKKIFWNTQEIPQVHGRGFHPFYL</sequence>
<evidence type="ECO:0000313" key="1">
    <source>
        <dbReference type="EMBL" id="CAC5413847.1"/>
    </source>
</evidence>
<accession>A0A6J8E0D4</accession>
<gene>
    <name evidence="1" type="ORF">MCOR_46704</name>
</gene>
<dbReference type="EMBL" id="CACVKT020008246">
    <property type="protein sequence ID" value="CAC5413847.1"/>
    <property type="molecule type" value="Genomic_DNA"/>
</dbReference>
<protein>
    <recommendedName>
        <fullName evidence="3">Reverse transcriptase domain-containing protein</fullName>
    </recommendedName>
</protein>
<proteinExistence type="predicted"/>
<dbReference type="OrthoDB" id="6159030at2759"/>
<dbReference type="Proteomes" id="UP000507470">
    <property type="component" value="Unassembled WGS sequence"/>
</dbReference>
<organism evidence="1 2">
    <name type="scientific">Mytilus coruscus</name>
    <name type="common">Sea mussel</name>
    <dbReference type="NCBI Taxonomy" id="42192"/>
    <lineage>
        <taxon>Eukaryota</taxon>
        <taxon>Metazoa</taxon>
        <taxon>Spiralia</taxon>
        <taxon>Lophotrochozoa</taxon>
        <taxon>Mollusca</taxon>
        <taxon>Bivalvia</taxon>
        <taxon>Autobranchia</taxon>
        <taxon>Pteriomorphia</taxon>
        <taxon>Mytilida</taxon>
        <taxon>Mytiloidea</taxon>
        <taxon>Mytilidae</taxon>
        <taxon>Mytilinae</taxon>
        <taxon>Mytilus</taxon>
    </lineage>
</organism>
<name>A0A6J8E0D4_MYTCO</name>
<keyword evidence="2" id="KW-1185">Reference proteome</keyword>
<evidence type="ECO:0008006" key="3">
    <source>
        <dbReference type="Google" id="ProtNLM"/>
    </source>
</evidence>
<reference evidence="1 2" key="1">
    <citation type="submission" date="2020-06" db="EMBL/GenBank/DDBJ databases">
        <authorList>
            <person name="Li R."/>
            <person name="Bekaert M."/>
        </authorList>
    </citation>
    <scope>NUCLEOTIDE SEQUENCE [LARGE SCALE GENOMIC DNA]</scope>
    <source>
        <strain evidence="2">wild</strain>
    </source>
</reference>
<dbReference type="AlphaFoldDB" id="A0A6J8E0D4"/>
<evidence type="ECO:0000313" key="2">
    <source>
        <dbReference type="Proteomes" id="UP000507470"/>
    </source>
</evidence>